<dbReference type="GO" id="GO:0004671">
    <property type="term" value="F:protein C-terminal S-isoprenylcysteine carboxyl O-methyltransferase activity"/>
    <property type="evidence" value="ECO:0007669"/>
    <property type="project" value="UniProtKB-EC"/>
</dbReference>
<keyword evidence="4 5" id="KW-0472">Membrane</keyword>
<dbReference type="Pfam" id="PF04140">
    <property type="entry name" value="ICMT"/>
    <property type="match status" value="1"/>
</dbReference>
<comment type="catalytic activity">
    <reaction evidence="5">
        <text>[protein]-C-terminal S-[(2E,6E)-farnesyl]-L-cysteine + S-adenosyl-L-methionine = [protein]-C-terminal S-[(2E,6E)-farnesyl]-L-cysteine methyl ester + S-adenosyl-L-homocysteine</text>
        <dbReference type="Rhea" id="RHEA:21672"/>
        <dbReference type="Rhea" id="RHEA-COMP:12125"/>
        <dbReference type="Rhea" id="RHEA-COMP:12126"/>
        <dbReference type="ChEBI" id="CHEBI:57856"/>
        <dbReference type="ChEBI" id="CHEBI:59789"/>
        <dbReference type="ChEBI" id="CHEBI:90510"/>
        <dbReference type="ChEBI" id="CHEBI:90511"/>
        <dbReference type="EC" id="2.1.1.100"/>
    </reaction>
</comment>
<dbReference type="Gene3D" id="1.20.120.1630">
    <property type="match status" value="1"/>
</dbReference>
<accession>A0A8S0WTJ4</accession>
<organism evidence="6 7">
    <name type="scientific">Cyclocybe aegerita</name>
    <name type="common">Black poplar mushroom</name>
    <name type="synonym">Agrocybe aegerita</name>
    <dbReference type="NCBI Taxonomy" id="1973307"/>
    <lineage>
        <taxon>Eukaryota</taxon>
        <taxon>Fungi</taxon>
        <taxon>Dikarya</taxon>
        <taxon>Basidiomycota</taxon>
        <taxon>Agaricomycotina</taxon>
        <taxon>Agaricomycetes</taxon>
        <taxon>Agaricomycetidae</taxon>
        <taxon>Agaricales</taxon>
        <taxon>Agaricineae</taxon>
        <taxon>Bolbitiaceae</taxon>
        <taxon>Cyclocybe</taxon>
    </lineage>
</organism>
<dbReference type="GO" id="GO:0005789">
    <property type="term" value="C:endoplasmic reticulum membrane"/>
    <property type="evidence" value="ECO:0007669"/>
    <property type="project" value="UniProtKB-SubCell"/>
</dbReference>
<dbReference type="PANTHER" id="PTHR12714:SF9">
    <property type="entry name" value="PROTEIN-S-ISOPRENYLCYSTEINE O-METHYLTRANSFERASE"/>
    <property type="match status" value="1"/>
</dbReference>
<dbReference type="PANTHER" id="PTHR12714">
    <property type="entry name" value="PROTEIN-S ISOPRENYLCYSTEINE O-METHYLTRANSFERASE"/>
    <property type="match status" value="1"/>
</dbReference>
<feature type="transmembrane region" description="Helical" evidence="5">
    <location>
        <begin position="155"/>
        <end position="175"/>
    </location>
</feature>
<comment type="subcellular location">
    <subcellularLocation>
        <location evidence="5">Endoplasmic reticulum membrane</location>
        <topology evidence="5">Multi-pass membrane protein</topology>
    </subcellularLocation>
    <subcellularLocation>
        <location evidence="1">Membrane</location>
        <topology evidence="1">Multi-pass membrane protein</topology>
    </subcellularLocation>
</comment>
<evidence type="ECO:0000256" key="4">
    <source>
        <dbReference type="ARBA" id="ARBA00023136"/>
    </source>
</evidence>
<dbReference type="OrthoDB" id="422086at2759"/>
<feature type="transmembrane region" description="Helical" evidence="5">
    <location>
        <begin position="52"/>
        <end position="74"/>
    </location>
</feature>
<dbReference type="InterPro" id="IPR007269">
    <property type="entry name" value="ICMT_MeTrfase"/>
</dbReference>
<keyword evidence="2 5" id="KW-0812">Transmembrane</keyword>
<proteinExistence type="inferred from homology"/>
<keyword evidence="5" id="KW-0808">Transferase</keyword>
<gene>
    <name evidence="6" type="ORF">AAE3_LOCUS7401</name>
</gene>
<keyword evidence="3 5" id="KW-1133">Transmembrane helix</keyword>
<keyword evidence="5" id="KW-0489">Methyltransferase</keyword>
<dbReference type="AlphaFoldDB" id="A0A8S0WTJ4"/>
<evidence type="ECO:0000313" key="7">
    <source>
        <dbReference type="Proteomes" id="UP000467700"/>
    </source>
</evidence>
<reference evidence="6 7" key="1">
    <citation type="submission" date="2020-01" db="EMBL/GenBank/DDBJ databases">
        <authorList>
            <person name="Gupta K D."/>
        </authorList>
    </citation>
    <scope>NUCLEOTIDE SEQUENCE [LARGE SCALE GENOMIC DNA]</scope>
</reference>
<name>A0A8S0WTJ4_CYCAE</name>
<evidence type="ECO:0000256" key="2">
    <source>
        <dbReference type="ARBA" id="ARBA00022692"/>
    </source>
</evidence>
<evidence type="ECO:0000256" key="5">
    <source>
        <dbReference type="RuleBase" id="RU362022"/>
    </source>
</evidence>
<protein>
    <recommendedName>
        <fullName evidence="5">Protein-S-isoprenylcysteine O-methyltransferase</fullName>
        <ecNumber evidence="5">2.1.1.100</ecNumber>
    </recommendedName>
</protein>
<dbReference type="Proteomes" id="UP000467700">
    <property type="component" value="Unassembled WGS sequence"/>
</dbReference>
<feature type="transmembrane region" description="Helical" evidence="5">
    <location>
        <begin position="187"/>
        <end position="211"/>
    </location>
</feature>
<feature type="transmembrane region" description="Helical" evidence="5">
    <location>
        <begin position="102"/>
        <end position="121"/>
    </location>
</feature>
<evidence type="ECO:0000256" key="3">
    <source>
        <dbReference type="ARBA" id="ARBA00022989"/>
    </source>
</evidence>
<keyword evidence="5" id="KW-0949">S-adenosyl-L-methionine</keyword>
<dbReference type="GO" id="GO:0032259">
    <property type="term" value="P:methylation"/>
    <property type="evidence" value="ECO:0007669"/>
    <property type="project" value="UniProtKB-KW"/>
</dbReference>
<dbReference type="EC" id="2.1.1.100" evidence="5"/>
<comment type="caution">
    <text evidence="6">The sequence shown here is derived from an EMBL/GenBank/DDBJ whole genome shotgun (WGS) entry which is preliminary data.</text>
</comment>
<sequence>MSLSRAALLLTHGYFHHRAYISPNPNPPAEECPKPTEKETAAFFNMMNKRMAFFRVSYSLVCALEALVIVAFNFPSLPFSHIVLTTFTSPNATCAANLQPTILFLIGVFFALQGDLLRLWCFRELGKHFTFILTIQKDHKLMMSGPYAYLRHPSYLGAIFGFIGEVLCHLTRGSWFMECAGKGMSGMVLVALKCLVCVKVLNMAIACVMLLKRAGQEDRVLKQTFGKEWDEWAKRVPYRSIPGVY</sequence>
<dbReference type="EMBL" id="CACVBS010000047">
    <property type="protein sequence ID" value="CAA7265236.1"/>
    <property type="molecule type" value="Genomic_DNA"/>
</dbReference>
<evidence type="ECO:0000313" key="6">
    <source>
        <dbReference type="EMBL" id="CAA7265236.1"/>
    </source>
</evidence>
<keyword evidence="7" id="KW-1185">Reference proteome</keyword>
<evidence type="ECO:0000256" key="1">
    <source>
        <dbReference type="ARBA" id="ARBA00004141"/>
    </source>
</evidence>
<keyword evidence="5" id="KW-0256">Endoplasmic reticulum</keyword>
<comment type="similarity">
    <text evidence="5">Belongs to the class VI-like SAM-binding methyltransferase superfamily. Isoprenylcysteine carboxyl methyltransferase family.</text>
</comment>